<keyword evidence="8" id="KW-0808">Transferase</keyword>
<keyword evidence="9" id="KW-0677">Repeat</keyword>
<dbReference type="GO" id="GO:0008270">
    <property type="term" value="F:zinc ion binding"/>
    <property type="evidence" value="ECO:0007669"/>
    <property type="project" value="UniProtKB-KW"/>
</dbReference>
<dbReference type="SMART" id="SM00184">
    <property type="entry name" value="RING"/>
    <property type="match status" value="1"/>
</dbReference>
<dbReference type="InterPro" id="IPR056527">
    <property type="entry name" value="WD40_RFWD3"/>
</dbReference>
<feature type="region of interest" description="Disordered" evidence="16">
    <location>
        <begin position="1"/>
        <end position="70"/>
    </location>
</feature>
<dbReference type="Gene3D" id="3.30.40.10">
    <property type="entry name" value="Zinc/RING finger domain, C3HC4 (zinc finger)"/>
    <property type="match status" value="1"/>
</dbReference>
<evidence type="ECO:0000256" key="1">
    <source>
        <dbReference type="ARBA" id="ARBA00000900"/>
    </source>
</evidence>
<sequence length="582" mass="63705">MADVDQYLDFSEEEEEEEEEVEEEEVYEDNFVPPRRTSSRNVARRVVFTEPELEEGEGEGEGEACGPSDGGAEREGVCCPICMEPWSSGDNHQISSLLCGHVYGLSCIEKWIRQCKKNNATCPQCGRKCKEKDIIKLYVSQISVADSDQQKKFLSLQSENEFLKTKIADLNEKIDQNRVERMSRAEVGIVPLEEEQRPQSATWVADSLRQTQHGQFFGSSSGRQGSSHCYFVLEDELVVDGARVFDMDADGKILILARRLPGMGGTHLLTKISLMYPYDSQNIPLPPSIKAVKDLHVSPCSGRLALFASLGKKLSVLSLESNNIVLSYDLPVPAWSCSWDKSSSYHIYAGSQSGMVLVFDMRQTASPLESISGLTCRPVHTIHSLVHNPCLPSGVKTILTASAIGPCVWKTGGVGERPFLIPEVANEGVCISLAYCPSSNDVVASYRPPVRTVADIVGTQLPLSQSPSPSVLGQGVRGSHVAIKRANDGCYRKSGSTSANVNDVRMSKSAIVTLGNHNPLFAYGDEISHGLSLSELPSLRVIQNLKPHEHPILDVKYCSSQGTGLLGCVSEDRLQLFRVNPS</sequence>
<comment type="catalytic activity">
    <reaction evidence="1">
        <text>S-ubiquitinyl-[E2 ubiquitin-conjugating enzyme]-L-cysteine + [acceptor protein]-L-lysine = [E2 ubiquitin-conjugating enzyme]-L-cysteine + N(6)-ubiquitinyl-[acceptor protein]-L-lysine.</text>
        <dbReference type="EC" id="2.3.2.27"/>
    </reaction>
</comment>
<comment type="caution">
    <text evidence="18">The sequence shown here is derived from an EMBL/GenBank/DDBJ whole genome shotgun (WGS) entry which is preliminary data.</text>
</comment>
<dbReference type="EMBL" id="JBBNAE010000001">
    <property type="protein sequence ID" value="KAK9153890.1"/>
    <property type="molecule type" value="Genomic_DNA"/>
</dbReference>
<keyword evidence="14" id="KW-0862">Zinc</keyword>
<keyword evidence="13" id="KW-0539">Nucleus</keyword>
<proteinExistence type="predicted"/>
<gene>
    <name evidence="18" type="ORF">Sjap_001370</name>
</gene>
<keyword evidence="11" id="KW-0833">Ubl conjugation pathway</keyword>
<evidence type="ECO:0000256" key="12">
    <source>
        <dbReference type="ARBA" id="ARBA00023204"/>
    </source>
</evidence>
<dbReference type="CDD" id="cd16450">
    <property type="entry name" value="mRING-C3HGC3_RFWD3"/>
    <property type="match status" value="1"/>
</dbReference>
<comment type="pathway">
    <text evidence="4">Protein modification; protein ubiquitination.</text>
</comment>
<dbReference type="SMART" id="SM00320">
    <property type="entry name" value="WD40"/>
    <property type="match status" value="2"/>
</dbReference>
<dbReference type="SUPFAM" id="SSF50978">
    <property type="entry name" value="WD40 repeat-like"/>
    <property type="match status" value="1"/>
</dbReference>
<dbReference type="GO" id="GO:0005737">
    <property type="term" value="C:cytoplasm"/>
    <property type="evidence" value="ECO:0007669"/>
    <property type="project" value="UniProtKB-SubCell"/>
</dbReference>
<evidence type="ECO:0000256" key="9">
    <source>
        <dbReference type="ARBA" id="ARBA00022737"/>
    </source>
</evidence>
<keyword evidence="7" id="KW-0853">WD repeat</keyword>
<dbReference type="InterPro" id="IPR001841">
    <property type="entry name" value="Znf_RING"/>
</dbReference>
<evidence type="ECO:0000256" key="15">
    <source>
        <dbReference type="SAM" id="Coils"/>
    </source>
</evidence>
<evidence type="ECO:0000256" key="16">
    <source>
        <dbReference type="SAM" id="MobiDB-lite"/>
    </source>
</evidence>
<keyword evidence="14" id="KW-0479">Metal-binding</keyword>
<dbReference type="Pfam" id="PF23419">
    <property type="entry name" value="WD40_RFWD3"/>
    <property type="match status" value="1"/>
</dbReference>
<dbReference type="Gene3D" id="2.130.10.10">
    <property type="entry name" value="YVTN repeat-like/Quinoprotein amine dehydrogenase"/>
    <property type="match status" value="1"/>
</dbReference>
<dbReference type="Pfam" id="PF13639">
    <property type="entry name" value="zf-RING_2"/>
    <property type="match status" value="1"/>
</dbReference>
<keyword evidence="14" id="KW-0863">Zinc-finger</keyword>
<keyword evidence="19" id="KW-1185">Reference proteome</keyword>
<keyword evidence="12" id="KW-0234">DNA repair</keyword>
<dbReference type="PANTHER" id="PTHR16047">
    <property type="entry name" value="RFWD3 PROTEIN"/>
    <property type="match status" value="1"/>
</dbReference>
<dbReference type="AlphaFoldDB" id="A0AAP0KKR1"/>
<dbReference type="InterPro" id="IPR001680">
    <property type="entry name" value="WD40_rpt"/>
</dbReference>
<keyword evidence="15" id="KW-0175">Coiled coil</keyword>
<feature type="coiled-coil region" evidence="15">
    <location>
        <begin position="153"/>
        <end position="180"/>
    </location>
</feature>
<keyword evidence="6" id="KW-0963">Cytoplasm</keyword>
<dbReference type="SUPFAM" id="SSF57850">
    <property type="entry name" value="RING/U-box"/>
    <property type="match status" value="1"/>
</dbReference>
<evidence type="ECO:0000256" key="4">
    <source>
        <dbReference type="ARBA" id="ARBA00004906"/>
    </source>
</evidence>
<evidence type="ECO:0000256" key="3">
    <source>
        <dbReference type="ARBA" id="ARBA00004496"/>
    </source>
</evidence>
<dbReference type="GO" id="GO:0016567">
    <property type="term" value="P:protein ubiquitination"/>
    <property type="evidence" value="ECO:0007669"/>
    <property type="project" value="InterPro"/>
</dbReference>
<dbReference type="GO" id="GO:0036297">
    <property type="term" value="P:interstrand cross-link repair"/>
    <property type="evidence" value="ECO:0007669"/>
    <property type="project" value="InterPro"/>
</dbReference>
<dbReference type="InterPro" id="IPR037381">
    <property type="entry name" value="RFWD3"/>
</dbReference>
<accession>A0AAP0KKR1</accession>
<evidence type="ECO:0000313" key="19">
    <source>
        <dbReference type="Proteomes" id="UP001417504"/>
    </source>
</evidence>
<dbReference type="PROSITE" id="PS50089">
    <property type="entry name" value="ZF_RING_2"/>
    <property type="match status" value="1"/>
</dbReference>
<dbReference type="GO" id="GO:0005634">
    <property type="term" value="C:nucleus"/>
    <property type="evidence" value="ECO:0007669"/>
    <property type="project" value="InterPro"/>
</dbReference>
<reference evidence="18 19" key="1">
    <citation type="submission" date="2024-01" db="EMBL/GenBank/DDBJ databases">
        <title>Genome assemblies of Stephania.</title>
        <authorList>
            <person name="Yang L."/>
        </authorList>
    </citation>
    <scope>NUCLEOTIDE SEQUENCE [LARGE SCALE GENOMIC DNA]</scope>
    <source>
        <strain evidence="18">QJT</strain>
        <tissue evidence="18">Leaf</tissue>
    </source>
</reference>
<evidence type="ECO:0000256" key="10">
    <source>
        <dbReference type="ARBA" id="ARBA00022763"/>
    </source>
</evidence>
<dbReference type="Proteomes" id="UP001417504">
    <property type="component" value="Unassembled WGS sequence"/>
</dbReference>
<keyword evidence="10" id="KW-0227">DNA damage</keyword>
<dbReference type="EC" id="2.3.2.27" evidence="5"/>
<evidence type="ECO:0000256" key="13">
    <source>
        <dbReference type="ARBA" id="ARBA00023242"/>
    </source>
</evidence>
<evidence type="ECO:0000256" key="7">
    <source>
        <dbReference type="ARBA" id="ARBA00022574"/>
    </source>
</evidence>
<feature type="compositionally biased region" description="Acidic residues" evidence="16">
    <location>
        <begin position="10"/>
        <end position="28"/>
    </location>
</feature>
<evidence type="ECO:0000256" key="6">
    <source>
        <dbReference type="ARBA" id="ARBA00022490"/>
    </source>
</evidence>
<dbReference type="GO" id="GO:0061630">
    <property type="term" value="F:ubiquitin protein ligase activity"/>
    <property type="evidence" value="ECO:0007669"/>
    <property type="project" value="UniProtKB-EC"/>
</dbReference>
<evidence type="ECO:0000256" key="14">
    <source>
        <dbReference type="PROSITE-ProRule" id="PRU00175"/>
    </source>
</evidence>
<name>A0AAP0KKR1_9MAGN</name>
<dbReference type="PANTHER" id="PTHR16047:SF7">
    <property type="entry name" value="E3 UBIQUITIN-PROTEIN LIGASE RFWD3"/>
    <property type="match status" value="1"/>
</dbReference>
<evidence type="ECO:0000313" key="18">
    <source>
        <dbReference type="EMBL" id="KAK9153890.1"/>
    </source>
</evidence>
<feature type="domain" description="RING-type" evidence="17">
    <location>
        <begin position="79"/>
        <end position="125"/>
    </location>
</feature>
<dbReference type="InterPro" id="IPR013083">
    <property type="entry name" value="Znf_RING/FYVE/PHD"/>
</dbReference>
<evidence type="ECO:0000259" key="17">
    <source>
        <dbReference type="PROSITE" id="PS50089"/>
    </source>
</evidence>
<protein>
    <recommendedName>
        <fullName evidence="5">RING-type E3 ubiquitin transferase</fullName>
        <ecNumber evidence="5">2.3.2.27</ecNumber>
    </recommendedName>
</protein>
<feature type="compositionally biased region" description="Acidic residues" evidence="16">
    <location>
        <begin position="51"/>
        <end position="62"/>
    </location>
</feature>
<dbReference type="InterPro" id="IPR015943">
    <property type="entry name" value="WD40/YVTN_repeat-like_dom_sf"/>
</dbReference>
<evidence type="ECO:0000256" key="8">
    <source>
        <dbReference type="ARBA" id="ARBA00022679"/>
    </source>
</evidence>
<comment type="subcellular location">
    <subcellularLocation>
        <location evidence="3">Cytoplasm</location>
    </subcellularLocation>
    <subcellularLocation>
        <location evidence="2">Nucleus</location>
        <location evidence="2">PML body</location>
    </subcellularLocation>
</comment>
<dbReference type="InterPro" id="IPR036322">
    <property type="entry name" value="WD40_repeat_dom_sf"/>
</dbReference>
<evidence type="ECO:0000256" key="2">
    <source>
        <dbReference type="ARBA" id="ARBA00004322"/>
    </source>
</evidence>
<organism evidence="18 19">
    <name type="scientific">Stephania japonica</name>
    <dbReference type="NCBI Taxonomy" id="461633"/>
    <lineage>
        <taxon>Eukaryota</taxon>
        <taxon>Viridiplantae</taxon>
        <taxon>Streptophyta</taxon>
        <taxon>Embryophyta</taxon>
        <taxon>Tracheophyta</taxon>
        <taxon>Spermatophyta</taxon>
        <taxon>Magnoliopsida</taxon>
        <taxon>Ranunculales</taxon>
        <taxon>Menispermaceae</taxon>
        <taxon>Menispermoideae</taxon>
        <taxon>Cissampelideae</taxon>
        <taxon>Stephania</taxon>
    </lineage>
</organism>
<evidence type="ECO:0000256" key="5">
    <source>
        <dbReference type="ARBA" id="ARBA00012483"/>
    </source>
</evidence>
<evidence type="ECO:0000256" key="11">
    <source>
        <dbReference type="ARBA" id="ARBA00022786"/>
    </source>
</evidence>